<evidence type="ECO:0000313" key="4">
    <source>
        <dbReference type="Proteomes" id="UP000557566"/>
    </source>
</evidence>
<keyword evidence="2" id="KW-0472">Membrane</keyword>
<evidence type="ECO:0000256" key="1">
    <source>
        <dbReference type="SAM" id="MobiDB-lite"/>
    </source>
</evidence>
<organism evidence="3 4">
    <name type="scientific">Ophiocordyceps sinensis</name>
    <dbReference type="NCBI Taxonomy" id="72228"/>
    <lineage>
        <taxon>Eukaryota</taxon>
        <taxon>Fungi</taxon>
        <taxon>Dikarya</taxon>
        <taxon>Ascomycota</taxon>
        <taxon>Pezizomycotina</taxon>
        <taxon>Sordariomycetes</taxon>
        <taxon>Hypocreomycetidae</taxon>
        <taxon>Hypocreales</taxon>
        <taxon>Ophiocordycipitaceae</taxon>
        <taxon>Ophiocordyceps</taxon>
    </lineage>
</organism>
<sequence length="265" mass="28950">MACQAPGCTVTIALATIIPSVIVVAAVAMLCWRLLGRRSRLFHRGITPIDDEEIESWKSGTPAEKDCGSPPSPWRDSLPSSYRATNSVASTRKPASVIVYQSPSSQYGVGLSDDLSCSPAHGTMSFDVLPTPVLARAPNARPGLTDEAVQGEDAFVSLARRHPCRLAKPPPRGSRHNRSKSSRATMSGTTGSHDTWYGQQFEYHRLPRRSADHILPSPTTYRPDLTHVHTSRSTPMRTWFDEEISLVGLSPRPLIRNSEIGRAIG</sequence>
<gene>
    <name evidence="3" type="ORF">G6O67_002508</name>
</gene>
<proteinExistence type="predicted"/>
<accession>A0A8H4V7A9</accession>
<keyword evidence="4" id="KW-1185">Reference proteome</keyword>
<keyword evidence="2" id="KW-0812">Transmembrane</keyword>
<dbReference type="Proteomes" id="UP000557566">
    <property type="component" value="Unassembled WGS sequence"/>
</dbReference>
<feature type="region of interest" description="Disordered" evidence="1">
    <location>
        <begin position="164"/>
        <end position="196"/>
    </location>
</feature>
<dbReference type="OrthoDB" id="4120617at2759"/>
<dbReference type="EMBL" id="JAAVMX010000003">
    <property type="protein sequence ID" value="KAF4510632.1"/>
    <property type="molecule type" value="Genomic_DNA"/>
</dbReference>
<reference evidence="3 4" key="1">
    <citation type="journal article" date="2020" name="Genome Biol. Evol.">
        <title>A new high-quality draft genome assembly of the Chinese cordyceps Ophiocordyceps sinensis.</title>
        <authorList>
            <person name="Shu R."/>
            <person name="Zhang J."/>
            <person name="Meng Q."/>
            <person name="Zhang H."/>
            <person name="Zhou G."/>
            <person name="Li M."/>
            <person name="Wu P."/>
            <person name="Zhao Y."/>
            <person name="Chen C."/>
            <person name="Qin Q."/>
        </authorList>
    </citation>
    <scope>NUCLEOTIDE SEQUENCE [LARGE SCALE GENOMIC DNA]</scope>
    <source>
        <strain evidence="3 4">IOZ07</strain>
    </source>
</reference>
<comment type="caution">
    <text evidence="3">The sequence shown here is derived from an EMBL/GenBank/DDBJ whole genome shotgun (WGS) entry which is preliminary data.</text>
</comment>
<feature type="region of interest" description="Disordered" evidence="1">
    <location>
        <begin position="55"/>
        <end position="81"/>
    </location>
</feature>
<name>A0A8H4V7A9_9HYPO</name>
<dbReference type="AlphaFoldDB" id="A0A8H4V7A9"/>
<protein>
    <submittedName>
        <fullName evidence="3">Uncharacterized protein</fullName>
    </submittedName>
</protein>
<evidence type="ECO:0000256" key="2">
    <source>
        <dbReference type="SAM" id="Phobius"/>
    </source>
</evidence>
<feature type="compositionally biased region" description="Polar residues" evidence="1">
    <location>
        <begin position="182"/>
        <end position="193"/>
    </location>
</feature>
<keyword evidence="2" id="KW-1133">Transmembrane helix</keyword>
<feature type="transmembrane region" description="Helical" evidence="2">
    <location>
        <begin position="12"/>
        <end position="35"/>
    </location>
</feature>
<evidence type="ECO:0000313" key="3">
    <source>
        <dbReference type="EMBL" id="KAF4510632.1"/>
    </source>
</evidence>